<evidence type="ECO:0000256" key="2">
    <source>
        <dbReference type="ARBA" id="ARBA00004752"/>
    </source>
</evidence>
<organism evidence="19 20">
    <name type="scientific">Gemmatimonas aurantiaca</name>
    <dbReference type="NCBI Taxonomy" id="173480"/>
    <lineage>
        <taxon>Bacteria</taxon>
        <taxon>Pseudomonadati</taxon>
        <taxon>Gemmatimonadota</taxon>
        <taxon>Gemmatimonadia</taxon>
        <taxon>Gemmatimonadales</taxon>
        <taxon>Gemmatimonadaceae</taxon>
        <taxon>Gemmatimonas</taxon>
    </lineage>
</organism>
<keyword evidence="6 14" id="KW-0132">Cell division</keyword>
<dbReference type="GO" id="GO:0071555">
    <property type="term" value="P:cell wall organization"/>
    <property type="evidence" value="ECO:0007669"/>
    <property type="project" value="UniProtKB-KW"/>
</dbReference>
<protein>
    <recommendedName>
        <fullName evidence="3 14">UDP-N-acetylmuramate--L-alanine ligase</fullName>
        <ecNumber evidence="3 14">6.3.2.8</ecNumber>
    </recommendedName>
    <alternativeName>
        <fullName evidence="14">UDP-N-acetylmuramoyl-L-alanine synthetase</fullName>
    </alternativeName>
</protein>
<dbReference type="GO" id="GO:0008763">
    <property type="term" value="F:UDP-N-acetylmuramate-L-alanine ligase activity"/>
    <property type="evidence" value="ECO:0007669"/>
    <property type="project" value="UniProtKB-UniRule"/>
</dbReference>
<comment type="caution">
    <text evidence="19">The sequence shown here is derived from an EMBL/GenBank/DDBJ whole genome shotgun (WGS) entry which is preliminary data.</text>
</comment>
<dbReference type="SUPFAM" id="SSF53623">
    <property type="entry name" value="MurD-like peptide ligases, catalytic domain"/>
    <property type="match status" value="1"/>
</dbReference>
<comment type="pathway">
    <text evidence="2 14">Cell wall biogenesis; peptidoglycan biosynthesis.</text>
</comment>
<dbReference type="EC" id="6.3.2.8" evidence="3 14"/>
<evidence type="ECO:0000256" key="5">
    <source>
        <dbReference type="ARBA" id="ARBA00022598"/>
    </source>
</evidence>
<dbReference type="GO" id="GO:0009252">
    <property type="term" value="P:peptidoglycan biosynthetic process"/>
    <property type="evidence" value="ECO:0007669"/>
    <property type="project" value="UniProtKB-UniRule"/>
</dbReference>
<evidence type="ECO:0000259" key="16">
    <source>
        <dbReference type="Pfam" id="PF01225"/>
    </source>
</evidence>
<evidence type="ECO:0000313" key="20">
    <source>
        <dbReference type="Proteomes" id="UP000264071"/>
    </source>
</evidence>
<dbReference type="InterPro" id="IPR004101">
    <property type="entry name" value="Mur_ligase_C"/>
</dbReference>
<dbReference type="Proteomes" id="UP000264071">
    <property type="component" value="Unassembled WGS sequence"/>
</dbReference>
<dbReference type="GO" id="GO:0005524">
    <property type="term" value="F:ATP binding"/>
    <property type="evidence" value="ECO:0007669"/>
    <property type="project" value="UniProtKB-UniRule"/>
</dbReference>
<dbReference type="OMA" id="DITYQLR"/>
<dbReference type="EMBL" id="DPIY01000004">
    <property type="protein sequence ID" value="HCT56202.1"/>
    <property type="molecule type" value="Genomic_DNA"/>
</dbReference>
<dbReference type="InterPro" id="IPR036615">
    <property type="entry name" value="Mur_ligase_C_dom_sf"/>
</dbReference>
<comment type="function">
    <text evidence="14">Cell wall formation.</text>
</comment>
<dbReference type="Gene3D" id="3.40.1190.10">
    <property type="entry name" value="Mur-like, catalytic domain"/>
    <property type="match status" value="1"/>
</dbReference>
<evidence type="ECO:0000313" key="19">
    <source>
        <dbReference type="EMBL" id="HCT56202.1"/>
    </source>
</evidence>
<dbReference type="AlphaFoldDB" id="A0A3D4V628"/>
<dbReference type="HAMAP" id="MF_00046">
    <property type="entry name" value="MurC"/>
    <property type="match status" value="1"/>
</dbReference>
<proteinExistence type="inferred from homology"/>
<dbReference type="UniPathway" id="UPA00219"/>
<evidence type="ECO:0000256" key="12">
    <source>
        <dbReference type="ARBA" id="ARBA00023316"/>
    </source>
</evidence>
<evidence type="ECO:0000256" key="1">
    <source>
        <dbReference type="ARBA" id="ARBA00004496"/>
    </source>
</evidence>
<dbReference type="SUPFAM" id="SSF53244">
    <property type="entry name" value="MurD-like peptide ligases, peptide-binding domain"/>
    <property type="match status" value="1"/>
</dbReference>
<feature type="domain" description="Mur ligase C-terminal" evidence="17">
    <location>
        <begin position="350"/>
        <end position="478"/>
    </location>
</feature>
<dbReference type="InterPro" id="IPR005758">
    <property type="entry name" value="UDP-N-AcMur_Ala_ligase_MurC"/>
</dbReference>
<dbReference type="Gene3D" id="3.40.50.720">
    <property type="entry name" value="NAD(P)-binding Rossmann-like Domain"/>
    <property type="match status" value="1"/>
</dbReference>
<dbReference type="Pfam" id="PF01225">
    <property type="entry name" value="Mur_ligase"/>
    <property type="match status" value="1"/>
</dbReference>
<evidence type="ECO:0000256" key="3">
    <source>
        <dbReference type="ARBA" id="ARBA00012211"/>
    </source>
</evidence>
<feature type="binding site" evidence="14">
    <location>
        <begin position="145"/>
        <end position="151"/>
    </location>
    <ligand>
        <name>ATP</name>
        <dbReference type="ChEBI" id="CHEBI:30616"/>
    </ligand>
</feature>
<dbReference type="Pfam" id="PF02875">
    <property type="entry name" value="Mur_ligase_C"/>
    <property type="match status" value="1"/>
</dbReference>
<reference evidence="19 20" key="1">
    <citation type="journal article" date="2018" name="Nat. Biotechnol.">
        <title>A standardized bacterial taxonomy based on genome phylogeny substantially revises the tree of life.</title>
        <authorList>
            <person name="Parks D.H."/>
            <person name="Chuvochina M."/>
            <person name="Waite D.W."/>
            <person name="Rinke C."/>
            <person name="Skarshewski A."/>
            <person name="Chaumeil P.A."/>
            <person name="Hugenholtz P."/>
        </authorList>
    </citation>
    <scope>NUCLEOTIDE SEQUENCE [LARGE SCALE GENOMIC DNA]</scope>
    <source>
        <strain evidence="19">UBA8844</strain>
    </source>
</reference>
<dbReference type="SUPFAM" id="SSF51984">
    <property type="entry name" value="MurCD N-terminal domain"/>
    <property type="match status" value="1"/>
</dbReference>
<dbReference type="InterPro" id="IPR000713">
    <property type="entry name" value="Mur_ligase_N"/>
</dbReference>
<keyword evidence="7 14" id="KW-0547">Nucleotide-binding</keyword>
<evidence type="ECO:0000256" key="6">
    <source>
        <dbReference type="ARBA" id="ARBA00022618"/>
    </source>
</evidence>
<evidence type="ECO:0000256" key="15">
    <source>
        <dbReference type="SAM" id="MobiDB-lite"/>
    </source>
</evidence>
<dbReference type="GO" id="GO:0008360">
    <property type="term" value="P:regulation of cell shape"/>
    <property type="evidence" value="ECO:0007669"/>
    <property type="project" value="UniProtKB-KW"/>
</dbReference>
<name>A0A3D4V628_9BACT</name>
<dbReference type="Pfam" id="PF08245">
    <property type="entry name" value="Mur_ligase_M"/>
    <property type="match status" value="1"/>
</dbReference>
<keyword evidence="11 14" id="KW-0131">Cell cycle</keyword>
<feature type="region of interest" description="Disordered" evidence="15">
    <location>
        <begin position="1"/>
        <end position="26"/>
    </location>
</feature>
<keyword evidence="12 14" id="KW-0961">Cell wall biogenesis/degradation</keyword>
<feature type="domain" description="Mur ligase central" evidence="18">
    <location>
        <begin position="143"/>
        <end position="326"/>
    </location>
</feature>
<evidence type="ECO:0000256" key="8">
    <source>
        <dbReference type="ARBA" id="ARBA00022840"/>
    </source>
</evidence>
<evidence type="ECO:0000256" key="9">
    <source>
        <dbReference type="ARBA" id="ARBA00022960"/>
    </source>
</evidence>
<dbReference type="InterPro" id="IPR013221">
    <property type="entry name" value="Mur_ligase_cen"/>
</dbReference>
<evidence type="ECO:0000256" key="13">
    <source>
        <dbReference type="ARBA" id="ARBA00047833"/>
    </source>
</evidence>
<sequence>MTGHETGLPSETTGATAPDGDAHDIGTPASRRVVLATDDPRPVHFVGIAGAGMSALAELLVRRGVAVQGTDANPTGAPDLDALGVTVSPHDDTLVSRARALVYSSAIPATHPEMAAARAAGIPIIRRAEALADAVSGGTLIGVSGTHGKTTTTVMTTEALASAGRHPTGVVGGRVESWEGNLRLGGDTYVVEADEYDRSFLALDPTVAVVLNVEADHLDIYRDLDDITRTFEVYVSKAKTLVRCADDEGAMSLRVASSREIIAYSATVPGTLPAPRAVDARLLAADLVLDAAGSRFMVVFDGERLGEISLAVPGLHNVRNALAAIGSGLALGCTVAQMAPGLAGFRGVQRRFQRLGSAAGVEVVDDYAHHPTEVRATLAAARHAFPGRRIVLAFQPHLYSRTRDLQQEFADALRETDVLYLCDIYGARETPEPGVTSSLVADRIPGDVVRWQGPRTDVVPALLQGVAEGDVVLTMGAGDITKAGPALLDALRSTGRSSESR</sequence>
<dbReference type="GO" id="GO:0051301">
    <property type="term" value="P:cell division"/>
    <property type="evidence" value="ECO:0007669"/>
    <property type="project" value="UniProtKB-KW"/>
</dbReference>
<dbReference type="InterPro" id="IPR050061">
    <property type="entry name" value="MurCDEF_pg_biosynth"/>
</dbReference>
<comment type="subcellular location">
    <subcellularLocation>
        <location evidence="1 14">Cytoplasm</location>
    </subcellularLocation>
</comment>
<gene>
    <name evidence="14 19" type="primary">murC</name>
    <name evidence="19" type="ORF">DGD08_03205</name>
</gene>
<evidence type="ECO:0000256" key="10">
    <source>
        <dbReference type="ARBA" id="ARBA00022984"/>
    </source>
</evidence>
<evidence type="ECO:0000256" key="14">
    <source>
        <dbReference type="HAMAP-Rule" id="MF_00046"/>
    </source>
</evidence>
<dbReference type="Gene3D" id="3.90.190.20">
    <property type="entry name" value="Mur ligase, C-terminal domain"/>
    <property type="match status" value="1"/>
</dbReference>
<accession>A0A3D4V628</accession>
<feature type="domain" description="Mur ligase N-terminal catalytic" evidence="16">
    <location>
        <begin position="43"/>
        <end position="136"/>
    </location>
</feature>
<keyword evidence="10 14" id="KW-0573">Peptidoglycan synthesis</keyword>
<comment type="catalytic activity">
    <reaction evidence="13 14">
        <text>UDP-N-acetyl-alpha-D-muramate + L-alanine + ATP = UDP-N-acetyl-alpha-D-muramoyl-L-alanine + ADP + phosphate + H(+)</text>
        <dbReference type="Rhea" id="RHEA:23372"/>
        <dbReference type="ChEBI" id="CHEBI:15378"/>
        <dbReference type="ChEBI" id="CHEBI:30616"/>
        <dbReference type="ChEBI" id="CHEBI:43474"/>
        <dbReference type="ChEBI" id="CHEBI:57972"/>
        <dbReference type="ChEBI" id="CHEBI:70757"/>
        <dbReference type="ChEBI" id="CHEBI:83898"/>
        <dbReference type="ChEBI" id="CHEBI:456216"/>
        <dbReference type="EC" id="6.3.2.8"/>
    </reaction>
</comment>
<keyword evidence="9 14" id="KW-0133">Cell shape</keyword>
<comment type="similarity">
    <text evidence="14">Belongs to the MurCDEF family.</text>
</comment>
<keyword evidence="4 14" id="KW-0963">Cytoplasm</keyword>
<dbReference type="PANTHER" id="PTHR43445:SF3">
    <property type="entry name" value="UDP-N-ACETYLMURAMATE--L-ALANINE LIGASE"/>
    <property type="match status" value="1"/>
</dbReference>
<evidence type="ECO:0000259" key="18">
    <source>
        <dbReference type="Pfam" id="PF08245"/>
    </source>
</evidence>
<keyword evidence="5 14" id="KW-0436">Ligase</keyword>
<evidence type="ECO:0000256" key="4">
    <source>
        <dbReference type="ARBA" id="ARBA00022490"/>
    </source>
</evidence>
<dbReference type="NCBIfam" id="TIGR01082">
    <property type="entry name" value="murC"/>
    <property type="match status" value="1"/>
</dbReference>
<evidence type="ECO:0000259" key="17">
    <source>
        <dbReference type="Pfam" id="PF02875"/>
    </source>
</evidence>
<dbReference type="GO" id="GO:0005737">
    <property type="term" value="C:cytoplasm"/>
    <property type="evidence" value="ECO:0007669"/>
    <property type="project" value="UniProtKB-SubCell"/>
</dbReference>
<keyword evidence="8 14" id="KW-0067">ATP-binding</keyword>
<evidence type="ECO:0000256" key="7">
    <source>
        <dbReference type="ARBA" id="ARBA00022741"/>
    </source>
</evidence>
<evidence type="ECO:0000256" key="11">
    <source>
        <dbReference type="ARBA" id="ARBA00023306"/>
    </source>
</evidence>
<dbReference type="InterPro" id="IPR036565">
    <property type="entry name" value="Mur-like_cat_sf"/>
</dbReference>
<dbReference type="PANTHER" id="PTHR43445">
    <property type="entry name" value="UDP-N-ACETYLMURAMATE--L-ALANINE LIGASE-RELATED"/>
    <property type="match status" value="1"/>
</dbReference>